<dbReference type="GO" id="GO:0003690">
    <property type="term" value="F:double-stranded DNA binding"/>
    <property type="evidence" value="ECO:0007669"/>
    <property type="project" value="InterPro"/>
</dbReference>
<accession>A0A5E4MZD8</accession>
<dbReference type="PANTHER" id="PTHR32344:SF1">
    <property type="entry name" value="U1-TYPE DOMAIN-CONTAINING PROTEIN"/>
    <property type="match status" value="1"/>
</dbReference>
<protein>
    <submittedName>
        <fullName evidence="1">Methionine repressor MetJ domain</fullName>
    </submittedName>
</protein>
<keyword evidence="2" id="KW-1185">Reference proteome</keyword>
<gene>
    <name evidence="1" type="ORF">CINCED_3A005378</name>
</gene>
<dbReference type="PANTHER" id="PTHR32344">
    <property type="entry name" value="U1-TYPE DOMAIN-CONTAINING PROTEIN"/>
    <property type="match status" value="1"/>
</dbReference>
<sequence>KISNCNENKGVFSSDGKVIIYCLVCNESVSIEQKCLLDHHSETIQHINALRRNKEKKKQRLITSQHSNRKNLFFEDLCNAFAAVNIPLHKLGNHVLKSFLEKYTGKSIPDERTLRKNYISNIYKNVMDQIISDIGNNYVYITVDEITDPRGFYK</sequence>
<dbReference type="InterPro" id="IPR033375">
    <property type="entry name" value="Cggbp1"/>
</dbReference>
<dbReference type="GO" id="GO:0005634">
    <property type="term" value="C:nucleus"/>
    <property type="evidence" value="ECO:0007669"/>
    <property type="project" value="InterPro"/>
</dbReference>
<dbReference type="AlphaFoldDB" id="A0A5E4MZD8"/>
<dbReference type="Proteomes" id="UP000325440">
    <property type="component" value="Unassembled WGS sequence"/>
</dbReference>
<dbReference type="EMBL" id="CABPRJ010001440">
    <property type="protein sequence ID" value="VVC37026.1"/>
    <property type="molecule type" value="Genomic_DNA"/>
</dbReference>
<feature type="non-terminal residue" evidence="1">
    <location>
        <position position="1"/>
    </location>
</feature>
<evidence type="ECO:0000313" key="1">
    <source>
        <dbReference type="EMBL" id="VVC37026.1"/>
    </source>
</evidence>
<reference evidence="1 2" key="1">
    <citation type="submission" date="2019-08" db="EMBL/GenBank/DDBJ databases">
        <authorList>
            <person name="Alioto T."/>
            <person name="Alioto T."/>
            <person name="Gomez Garrido J."/>
        </authorList>
    </citation>
    <scope>NUCLEOTIDE SEQUENCE [LARGE SCALE GENOMIC DNA]</scope>
</reference>
<organism evidence="1 2">
    <name type="scientific">Cinara cedri</name>
    <dbReference type="NCBI Taxonomy" id="506608"/>
    <lineage>
        <taxon>Eukaryota</taxon>
        <taxon>Metazoa</taxon>
        <taxon>Ecdysozoa</taxon>
        <taxon>Arthropoda</taxon>
        <taxon>Hexapoda</taxon>
        <taxon>Insecta</taxon>
        <taxon>Pterygota</taxon>
        <taxon>Neoptera</taxon>
        <taxon>Paraneoptera</taxon>
        <taxon>Hemiptera</taxon>
        <taxon>Sternorrhyncha</taxon>
        <taxon>Aphidomorpha</taxon>
        <taxon>Aphidoidea</taxon>
        <taxon>Aphididae</taxon>
        <taxon>Lachninae</taxon>
        <taxon>Cinara</taxon>
    </lineage>
</organism>
<dbReference type="OrthoDB" id="6628405at2759"/>
<proteinExistence type="predicted"/>
<dbReference type="GO" id="GO:0006357">
    <property type="term" value="P:regulation of transcription by RNA polymerase II"/>
    <property type="evidence" value="ECO:0007669"/>
    <property type="project" value="InterPro"/>
</dbReference>
<evidence type="ECO:0000313" key="2">
    <source>
        <dbReference type="Proteomes" id="UP000325440"/>
    </source>
</evidence>
<name>A0A5E4MZD8_9HEMI</name>